<keyword evidence="3" id="KW-1185">Reference proteome</keyword>
<feature type="domain" description="GTPase-associated protein 1 middle" evidence="1">
    <location>
        <begin position="145"/>
        <end position="218"/>
    </location>
</feature>
<evidence type="ECO:0000259" key="1">
    <source>
        <dbReference type="Pfam" id="PF20014"/>
    </source>
</evidence>
<dbReference type="RefSeq" id="WP_201945928.1">
    <property type="nucleotide sequence ID" value="NZ_JAERRJ010000003.1"/>
</dbReference>
<evidence type="ECO:0000313" key="3">
    <source>
        <dbReference type="Proteomes" id="UP000602198"/>
    </source>
</evidence>
<accession>A0ABS1M238</accession>
<evidence type="ECO:0000313" key="2">
    <source>
        <dbReference type="EMBL" id="MBL1074732.1"/>
    </source>
</evidence>
<comment type="caution">
    <text evidence="2">The sequence shown here is derived from an EMBL/GenBank/DDBJ whole genome shotgun (WGS) entry which is preliminary data.</text>
</comment>
<reference evidence="2 3" key="1">
    <citation type="submission" date="2021-01" db="EMBL/GenBank/DDBJ databases">
        <title>WGS of actinomycetes isolated from Thailand.</title>
        <authorList>
            <person name="Thawai C."/>
        </authorList>
    </citation>
    <scope>NUCLEOTIDE SEQUENCE [LARGE SCALE GENOMIC DNA]</scope>
    <source>
        <strain evidence="2 3">LPG 2</strain>
    </source>
</reference>
<dbReference type="EMBL" id="JAERRJ010000003">
    <property type="protein sequence ID" value="MBL1074732.1"/>
    <property type="molecule type" value="Genomic_DNA"/>
</dbReference>
<proteinExistence type="predicted"/>
<name>A0ABS1M238_9NOCA</name>
<dbReference type="Pfam" id="PF20014">
    <property type="entry name" value="GAP1-M"/>
    <property type="match status" value="1"/>
</dbReference>
<dbReference type="Proteomes" id="UP000602198">
    <property type="component" value="Unassembled WGS sequence"/>
</dbReference>
<protein>
    <recommendedName>
        <fullName evidence="1">GTPase-associated protein 1 middle domain-containing protein</fullName>
    </recommendedName>
</protein>
<organism evidence="2 3">
    <name type="scientific">Nocardia acididurans</name>
    <dbReference type="NCBI Taxonomy" id="2802282"/>
    <lineage>
        <taxon>Bacteria</taxon>
        <taxon>Bacillati</taxon>
        <taxon>Actinomycetota</taxon>
        <taxon>Actinomycetes</taxon>
        <taxon>Mycobacteriales</taxon>
        <taxon>Nocardiaceae</taxon>
        <taxon>Nocardia</taxon>
    </lineage>
</organism>
<sequence length="743" mass="80443">MTGFPQLLCGWAMVNLESSGAGVGVVARSADWPAHLGSTVREMGSLVTLPGEEPPDSPELFALEFQLVGGLALAGLKTPSNARPGTCVTHLVAGEAGVLDGVSTLTLYDSGGFVSTLNGSISPTDQWEAAAVASEESSCRAAASTMLDEPWLPVLIAAVLARLAGQGPTVALHVGTAAEAVSMLRALYGMLPRKPLRELTFSTFAEHTAAQPAIVAVVAGNGIGVSAERVRIGRDSSADGRTDTFSSMGREIVRHRRAGVCPPESLATVHDIYQWCYQRHLRTLEPAALDEEQLATVLTDPELTADWFTDPGVARRAIRLALDNPAVAKALAGLDHRRNMRSAFEKALVGHVRTGGRERTRAAQLAGELGIDISEQVEASAWQRLDGSTLTADDAQTVWPRLQHTWTSGGRSQRDQVLRRIEKHRALREFALASKDRALAYEAVRAEVCDPAVHAGSSQLLLHALYTQLEIVAQLTVNVSATSRDRYILEQILSCAPDDRLPDLIAACARYPGADAIEIMRAITLVRAEPAEIVAALRPGWTALRTFLDLPETITPLVILDATAEERLVGKDGRRGLPSPLDLIRRRPQAEWHESEIVHMFSAADHDRMIEDCYEILRAAIDSDIGLVADCMAERSRTATGASVLARAMASAGRERLPALIAAVARHPDVDAYTLLHAAGTLRLDPEEQVAILERGWRSLRLRLDLPHRIATLLVLEAPGLGTLPRHIGQEAREPQRRNLFRR</sequence>
<gene>
    <name evidence="2" type="ORF">JK358_10015</name>
</gene>
<dbReference type="InterPro" id="IPR045401">
    <property type="entry name" value="GAP1-M"/>
</dbReference>